<evidence type="ECO:0000313" key="2">
    <source>
        <dbReference type="EMBL" id="TEY30972.1"/>
    </source>
</evidence>
<evidence type="ECO:0000256" key="1">
    <source>
        <dbReference type="SAM" id="MobiDB-lite"/>
    </source>
</evidence>
<proteinExistence type="predicted"/>
<protein>
    <submittedName>
        <fullName evidence="2">Uncharacterized protein</fullName>
    </submittedName>
</protein>
<dbReference type="Proteomes" id="UP000297299">
    <property type="component" value="Unassembled WGS sequence"/>
</dbReference>
<feature type="region of interest" description="Disordered" evidence="1">
    <location>
        <begin position="88"/>
        <end position="116"/>
    </location>
</feature>
<dbReference type="EMBL" id="PHWZ01000829">
    <property type="protein sequence ID" value="TEY30972.1"/>
    <property type="molecule type" value="Genomic_DNA"/>
</dbReference>
<gene>
    <name evidence="2" type="ORF">BOTCAL_0833g00030</name>
</gene>
<accession>A0A4Y8CHQ5</accession>
<keyword evidence="3" id="KW-1185">Reference proteome</keyword>
<feature type="compositionally biased region" description="Acidic residues" evidence="1">
    <location>
        <begin position="106"/>
        <end position="116"/>
    </location>
</feature>
<evidence type="ECO:0000313" key="3">
    <source>
        <dbReference type="Proteomes" id="UP000297299"/>
    </source>
</evidence>
<sequence>MHQPLRLQHGRTKQNHIRTSPKHVLGLLKYTFHFVVVAHVGCYHEDFGFGVDGADLECRFLECLDAASEYDYAERGCAGPDTGCGGTDSAAGAGDELPGDGVSELGWEEMESCDVM</sequence>
<dbReference type="AlphaFoldDB" id="A0A4Y8CHQ5"/>
<name>A0A4Y8CHQ5_9HELO</name>
<organism evidence="2 3">
    <name type="scientific">Botryotinia calthae</name>
    <dbReference type="NCBI Taxonomy" id="38488"/>
    <lineage>
        <taxon>Eukaryota</taxon>
        <taxon>Fungi</taxon>
        <taxon>Dikarya</taxon>
        <taxon>Ascomycota</taxon>
        <taxon>Pezizomycotina</taxon>
        <taxon>Leotiomycetes</taxon>
        <taxon>Helotiales</taxon>
        <taxon>Sclerotiniaceae</taxon>
        <taxon>Botryotinia</taxon>
    </lineage>
</organism>
<comment type="caution">
    <text evidence="2">The sequence shown here is derived from an EMBL/GenBank/DDBJ whole genome shotgun (WGS) entry which is preliminary data.</text>
</comment>
<reference evidence="2 3" key="1">
    <citation type="submission" date="2017-11" db="EMBL/GenBank/DDBJ databases">
        <title>Comparative genomics of Botrytis spp.</title>
        <authorList>
            <person name="Valero-Jimenez C.A."/>
            <person name="Tapia P."/>
            <person name="Veloso J."/>
            <person name="Silva-Moreno E."/>
            <person name="Staats M."/>
            <person name="Valdes J.H."/>
            <person name="Van Kan J.A.L."/>
        </authorList>
    </citation>
    <scope>NUCLEOTIDE SEQUENCE [LARGE SCALE GENOMIC DNA]</scope>
    <source>
        <strain evidence="2 3">MUCL2830</strain>
    </source>
</reference>